<dbReference type="InterPro" id="IPR022742">
    <property type="entry name" value="Hydrolase_4"/>
</dbReference>
<accession>A0ABQ3XZ64</accession>
<proteinExistence type="predicted"/>
<protein>
    <submittedName>
        <fullName evidence="2">Alpha/beta hydrolase</fullName>
    </submittedName>
</protein>
<feature type="domain" description="Serine aminopeptidase S33" evidence="1">
    <location>
        <begin position="15"/>
        <end position="232"/>
    </location>
</feature>
<keyword evidence="3" id="KW-1185">Reference proteome</keyword>
<keyword evidence="2" id="KW-0378">Hydrolase</keyword>
<name>A0ABQ3XZ64_9ACTN</name>
<dbReference type="InterPro" id="IPR050471">
    <property type="entry name" value="AB_hydrolase"/>
</dbReference>
<organism evidence="2 3">
    <name type="scientific">Paractinoplanes deccanensis</name>
    <dbReference type="NCBI Taxonomy" id="113561"/>
    <lineage>
        <taxon>Bacteria</taxon>
        <taxon>Bacillati</taxon>
        <taxon>Actinomycetota</taxon>
        <taxon>Actinomycetes</taxon>
        <taxon>Micromonosporales</taxon>
        <taxon>Micromonosporaceae</taxon>
        <taxon>Paractinoplanes</taxon>
    </lineage>
</organism>
<sequence length="259" mass="27116">MNTSAVIDTGSGTPLLLLHGAESGAGQYLDLIEALPGWIRCLSYDQRDTGADEASGPYGLSDLADDAAALLDALGLAEAHVLGTSFGGAVAQHLALRHPSRVRSLILVATTASPGPVRDYLSRSRAVPDDQRRQWLIDGAISSRGQRDPALLVRVQASVVERTAEQRSRRLGALAAHDTTELLGRIAAPTLVIHGDDDPVIPLSSGRFLARTIPGAELAVVAGGRHALAFERRDETAALVAAFVARNESSAGVEGTGPR</sequence>
<gene>
    <name evidence="2" type="ORF">Ade02nite_16710</name>
</gene>
<dbReference type="RefSeq" id="WP_203760965.1">
    <property type="nucleotide sequence ID" value="NZ_BAAABO010000006.1"/>
</dbReference>
<evidence type="ECO:0000313" key="2">
    <source>
        <dbReference type="EMBL" id="GID73030.1"/>
    </source>
</evidence>
<dbReference type="SUPFAM" id="SSF53474">
    <property type="entry name" value="alpha/beta-Hydrolases"/>
    <property type="match status" value="1"/>
</dbReference>
<dbReference type="InterPro" id="IPR000073">
    <property type="entry name" value="AB_hydrolase_1"/>
</dbReference>
<comment type="caution">
    <text evidence="2">The sequence shown here is derived from an EMBL/GenBank/DDBJ whole genome shotgun (WGS) entry which is preliminary data.</text>
</comment>
<dbReference type="Pfam" id="PF12146">
    <property type="entry name" value="Hydrolase_4"/>
    <property type="match status" value="1"/>
</dbReference>
<dbReference type="PANTHER" id="PTHR43433:SF5">
    <property type="entry name" value="AB HYDROLASE-1 DOMAIN-CONTAINING PROTEIN"/>
    <property type="match status" value="1"/>
</dbReference>
<dbReference type="Gene3D" id="3.40.50.1820">
    <property type="entry name" value="alpha/beta hydrolase"/>
    <property type="match status" value="1"/>
</dbReference>
<dbReference type="PRINTS" id="PR00111">
    <property type="entry name" value="ABHYDROLASE"/>
</dbReference>
<reference evidence="2 3" key="1">
    <citation type="submission" date="2021-01" db="EMBL/GenBank/DDBJ databases">
        <title>Whole genome shotgun sequence of Actinoplanes deccanensis NBRC 13994.</title>
        <authorList>
            <person name="Komaki H."/>
            <person name="Tamura T."/>
        </authorList>
    </citation>
    <scope>NUCLEOTIDE SEQUENCE [LARGE SCALE GENOMIC DNA]</scope>
    <source>
        <strain evidence="2 3">NBRC 13994</strain>
    </source>
</reference>
<dbReference type="Proteomes" id="UP000609879">
    <property type="component" value="Unassembled WGS sequence"/>
</dbReference>
<dbReference type="GO" id="GO:0016787">
    <property type="term" value="F:hydrolase activity"/>
    <property type="evidence" value="ECO:0007669"/>
    <property type="project" value="UniProtKB-KW"/>
</dbReference>
<evidence type="ECO:0000313" key="3">
    <source>
        <dbReference type="Proteomes" id="UP000609879"/>
    </source>
</evidence>
<dbReference type="PANTHER" id="PTHR43433">
    <property type="entry name" value="HYDROLASE, ALPHA/BETA FOLD FAMILY PROTEIN"/>
    <property type="match status" value="1"/>
</dbReference>
<evidence type="ECO:0000259" key="1">
    <source>
        <dbReference type="Pfam" id="PF12146"/>
    </source>
</evidence>
<dbReference type="EMBL" id="BOMI01000026">
    <property type="protein sequence ID" value="GID73030.1"/>
    <property type="molecule type" value="Genomic_DNA"/>
</dbReference>
<dbReference type="InterPro" id="IPR029058">
    <property type="entry name" value="AB_hydrolase_fold"/>
</dbReference>